<gene>
    <name evidence="1" type="ORF">METZ01_LOCUS281468</name>
</gene>
<dbReference type="EMBL" id="UINC01083166">
    <property type="protein sequence ID" value="SVC28614.1"/>
    <property type="molecule type" value="Genomic_DNA"/>
</dbReference>
<protein>
    <recommendedName>
        <fullName evidence="2">CENP-V/GFA domain-containing protein</fullName>
    </recommendedName>
</protein>
<name>A0A382KUZ4_9ZZZZ</name>
<reference evidence="1" key="1">
    <citation type="submission" date="2018-05" db="EMBL/GenBank/DDBJ databases">
        <authorList>
            <person name="Lanie J.A."/>
            <person name="Ng W.-L."/>
            <person name="Kazmierczak K.M."/>
            <person name="Andrzejewski T.M."/>
            <person name="Davidsen T.M."/>
            <person name="Wayne K.J."/>
            <person name="Tettelin H."/>
            <person name="Glass J.I."/>
            <person name="Rusch D."/>
            <person name="Podicherti R."/>
            <person name="Tsui H.-C.T."/>
            <person name="Winkler M.E."/>
        </authorList>
    </citation>
    <scope>NUCLEOTIDE SEQUENCE</scope>
</reference>
<dbReference type="AlphaFoldDB" id="A0A382KUZ4"/>
<accession>A0A382KUZ4</accession>
<evidence type="ECO:0000313" key="1">
    <source>
        <dbReference type="EMBL" id="SVC28614.1"/>
    </source>
</evidence>
<evidence type="ECO:0008006" key="2">
    <source>
        <dbReference type="Google" id="ProtNLM"/>
    </source>
</evidence>
<proteinExistence type="predicted"/>
<sequence length="219" mass="25166">MFDSIYNNCDPSPKKISCFCGEAVVKMSNGRPRRVTECCCVDCFQHLEWASVNGGPQVPIIPTLSYWENDLVVEKGEDLLQVVLLREKGESLRLVSTCCYSTLMVDNPAYNGVMFMLFEEACRIQWDDMQMSPYETRPAESRIFVKDFETSRGKLPEFNGDLERIHQTCWPPYVDKWKSRTSPILEHPKGETCQSLFTRVPKIILGLEEGKRIFNLSDC</sequence>
<organism evidence="1">
    <name type="scientific">marine metagenome</name>
    <dbReference type="NCBI Taxonomy" id="408172"/>
    <lineage>
        <taxon>unclassified sequences</taxon>
        <taxon>metagenomes</taxon>
        <taxon>ecological metagenomes</taxon>
    </lineage>
</organism>